<dbReference type="SUPFAM" id="SSF51161">
    <property type="entry name" value="Trimeric LpxA-like enzymes"/>
    <property type="match status" value="1"/>
</dbReference>
<keyword evidence="8" id="KW-1185">Reference proteome</keyword>
<dbReference type="OMA" id="RCQVGPN"/>
<name>F4PEK1_BATDJ</name>
<accession>F4PEK1</accession>
<evidence type="ECO:0000256" key="6">
    <source>
        <dbReference type="ARBA" id="ARBA00034687"/>
    </source>
</evidence>
<keyword evidence="5" id="KW-0206">Cytoskeleton</keyword>
<dbReference type="InterPro" id="IPR027777">
    <property type="entry name" value="DCTN6"/>
</dbReference>
<evidence type="ECO:0000256" key="4">
    <source>
        <dbReference type="ARBA" id="ARBA00022490"/>
    </source>
</evidence>
<gene>
    <name evidence="7" type="ORF">BATDEDRAFT_28618</name>
</gene>
<comment type="subcellular location">
    <subcellularLocation>
        <location evidence="1">Cytoplasm</location>
        <location evidence="1">Cytoskeleton</location>
    </subcellularLocation>
</comment>
<dbReference type="STRING" id="684364.F4PEK1"/>
<dbReference type="HOGENOM" id="CLU_085418_1_0_1"/>
<evidence type="ECO:0000313" key="7">
    <source>
        <dbReference type="EMBL" id="EGF76258.1"/>
    </source>
</evidence>
<evidence type="ECO:0000313" key="8">
    <source>
        <dbReference type="Proteomes" id="UP000007241"/>
    </source>
</evidence>
<comment type="similarity">
    <text evidence="2">Belongs to the dynactin subunits 5/6 family. Dynactin subunit 6 subfamily.</text>
</comment>
<dbReference type="PANTHER" id="PTHR13072">
    <property type="entry name" value="DYNACTIN 6"/>
    <property type="match status" value="1"/>
</dbReference>
<reference evidence="7 8" key="1">
    <citation type="submission" date="2009-12" db="EMBL/GenBank/DDBJ databases">
        <title>The draft genome of Batrachochytrium dendrobatidis.</title>
        <authorList>
            <consortium name="US DOE Joint Genome Institute (JGI-PGF)"/>
            <person name="Kuo A."/>
            <person name="Salamov A."/>
            <person name="Schmutz J."/>
            <person name="Lucas S."/>
            <person name="Pitluck S."/>
            <person name="Rosenblum E."/>
            <person name="Stajich J."/>
            <person name="Eisen M."/>
            <person name="Grigoriev I.V."/>
        </authorList>
    </citation>
    <scope>NUCLEOTIDE SEQUENCE [LARGE SCALE GENOMIC DNA]</scope>
    <source>
        <strain evidence="8">JAM81 / FGSC 10211</strain>
    </source>
</reference>
<evidence type="ECO:0000256" key="5">
    <source>
        <dbReference type="ARBA" id="ARBA00023212"/>
    </source>
</evidence>
<evidence type="ECO:0000256" key="3">
    <source>
        <dbReference type="ARBA" id="ARBA00016573"/>
    </source>
</evidence>
<dbReference type="InterPro" id="IPR011004">
    <property type="entry name" value="Trimer_LpxA-like_sf"/>
</dbReference>
<evidence type="ECO:0000256" key="1">
    <source>
        <dbReference type="ARBA" id="ARBA00004245"/>
    </source>
</evidence>
<evidence type="ECO:0000256" key="2">
    <source>
        <dbReference type="ARBA" id="ARBA00007719"/>
    </source>
</evidence>
<dbReference type="EMBL" id="GL882898">
    <property type="protein sequence ID" value="EGF76258.1"/>
    <property type="molecule type" value="Genomic_DNA"/>
</dbReference>
<comment type="function">
    <text evidence="6">Part of the dynactin complex that activates the molecular motor dynein for ultra-processive transport along microtubules.</text>
</comment>
<organism evidence="7 8">
    <name type="scientific">Batrachochytrium dendrobatidis (strain JAM81 / FGSC 10211)</name>
    <name type="common">Frog chytrid fungus</name>
    <dbReference type="NCBI Taxonomy" id="684364"/>
    <lineage>
        <taxon>Eukaryota</taxon>
        <taxon>Fungi</taxon>
        <taxon>Fungi incertae sedis</taxon>
        <taxon>Chytridiomycota</taxon>
        <taxon>Chytridiomycota incertae sedis</taxon>
        <taxon>Chytridiomycetes</taxon>
        <taxon>Rhizophydiales</taxon>
        <taxon>Rhizophydiales incertae sedis</taxon>
        <taxon>Batrachochytrium</taxon>
    </lineage>
</organism>
<sequence>MSENTRCSNVQVEGEVDLGTSNIFQPHVRIIQEQNAGPIVIGTNNIFEECVTIINKSPGLMKIGNNNLFNTGCCVYAGLIGDYCTISPRAIVGQGSCIEDNCIIGSKCEIPPNQHISKGTLIYGRNNSFRKIASTVGFVAPLHSKHIDYLVQVLPKYHPTRK</sequence>
<dbReference type="GO" id="GO:0070840">
    <property type="term" value="F:dynein complex binding"/>
    <property type="evidence" value="ECO:0000318"/>
    <property type="project" value="GO_Central"/>
</dbReference>
<protein>
    <recommendedName>
        <fullName evidence="3">Dynactin subunit 6</fullName>
    </recommendedName>
</protein>
<dbReference type="Gene3D" id="2.160.10.10">
    <property type="entry name" value="Hexapeptide repeat proteins"/>
    <property type="match status" value="1"/>
</dbReference>
<dbReference type="PANTHER" id="PTHR13072:SF0">
    <property type="entry name" value="DYNACTIN SUBUNIT 6"/>
    <property type="match status" value="1"/>
</dbReference>
<dbReference type="GO" id="GO:0007052">
    <property type="term" value="P:mitotic spindle organization"/>
    <property type="evidence" value="ECO:0000318"/>
    <property type="project" value="GO_Central"/>
</dbReference>
<dbReference type="AlphaFoldDB" id="F4PEK1"/>
<dbReference type="RefSeq" id="XP_006683047.1">
    <property type="nucleotide sequence ID" value="XM_006682984.1"/>
</dbReference>
<dbReference type="InParanoid" id="F4PEK1"/>
<dbReference type="GeneID" id="18239694"/>
<dbReference type="GO" id="GO:0005869">
    <property type="term" value="C:dynactin complex"/>
    <property type="evidence" value="ECO:0000318"/>
    <property type="project" value="GO_Central"/>
</dbReference>
<keyword evidence="4" id="KW-0963">Cytoplasm</keyword>
<proteinExistence type="inferred from homology"/>
<dbReference type="Proteomes" id="UP000007241">
    <property type="component" value="Unassembled WGS sequence"/>
</dbReference>
<dbReference type="OrthoDB" id="2355at2759"/>